<feature type="compositionally biased region" description="Basic and acidic residues" evidence="1">
    <location>
        <begin position="351"/>
        <end position="361"/>
    </location>
</feature>
<organism evidence="3 4">
    <name type="scientific">Oliverpabstia intestinalis</name>
    <dbReference type="NCBI Taxonomy" id="2606633"/>
    <lineage>
        <taxon>Bacteria</taxon>
        <taxon>Bacillati</taxon>
        <taxon>Bacillota</taxon>
        <taxon>Clostridia</taxon>
        <taxon>Lachnospirales</taxon>
        <taxon>Lachnospiraceae</taxon>
        <taxon>Oliverpabstia</taxon>
    </lineage>
</organism>
<comment type="caution">
    <text evidence="3">The sequence shown here is derived from an EMBL/GenBank/DDBJ whole genome shotgun (WGS) entry which is preliminary data.</text>
</comment>
<dbReference type="EMBL" id="VUMS01000009">
    <property type="protein sequence ID" value="MST66309.1"/>
    <property type="molecule type" value="Genomic_DNA"/>
</dbReference>
<evidence type="ECO:0000313" key="3">
    <source>
        <dbReference type="EMBL" id="MST66309.1"/>
    </source>
</evidence>
<feature type="transmembrane region" description="Helical" evidence="2">
    <location>
        <begin position="7"/>
        <end position="29"/>
    </location>
</feature>
<name>A0A7X2TL23_9FIRM</name>
<keyword evidence="2" id="KW-0812">Transmembrane</keyword>
<feature type="compositionally biased region" description="Acidic residues" evidence="1">
    <location>
        <begin position="328"/>
        <end position="337"/>
    </location>
</feature>
<accession>A0A7X2TL23</accession>
<evidence type="ECO:0008006" key="5">
    <source>
        <dbReference type="Google" id="ProtNLM"/>
    </source>
</evidence>
<gene>
    <name evidence="3" type="ORF">FYJ57_06110</name>
</gene>
<reference evidence="3 4" key="1">
    <citation type="submission" date="2019-08" db="EMBL/GenBank/DDBJ databases">
        <title>In-depth cultivation of the pig gut microbiome towards novel bacterial diversity and tailored functional studies.</title>
        <authorList>
            <person name="Wylensek D."/>
            <person name="Hitch T.C.A."/>
            <person name="Clavel T."/>
        </authorList>
    </citation>
    <scope>NUCLEOTIDE SEQUENCE [LARGE SCALE GENOMIC DNA]</scope>
    <source>
        <strain evidence="3 4">BSM-380-WT-5A</strain>
    </source>
</reference>
<feature type="compositionally biased region" description="Basic residues" evidence="1">
    <location>
        <begin position="185"/>
        <end position="199"/>
    </location>
</feature>
<feature type="region of interest" description="Disordered" evidence="1">
    <location>
        <begin position="155"/>
        <end position="361"/>
    </location>
</feature>
<keyword evidence="2" id="KW-1133">Transmembrane helix</keyword>
<feature type="compositionally biased region" description="Polar residues" evidence="1">
    <location>
        <begin position="269"/>
        <end position="278"/>
    </location>
</feature>
<feature type="transmembrane region" description="Helical" evidence="2">
    <location>
        <begin position="131"/>
        <end position="149"/>
    </location>
</feature>
<sequence length="402" mass="44398">MSKVLKTIVNVILFCAIVVAAGLLIPPFAGITTVMVDDVDMQTNLPQGSVAYAVEKDRSELKQGDKVLISQEGRQYVYVVDSIDGSGVVLDDQLSTDGGTTQQELGSTVQKVMLVVPVIGYVSMALRSTEGLIIVGLAVVFVIILFILAEVWKKDDDEEEDEENEDAQEDESEEGQEEEPAVMSRRQKKKARKADKKKQKQEEKAAVAEAKARAKRERQEAKLAKKNQKAHMMDESEQEPEAIPAEPMEETQAAGSTQEIVLPQELMQEEQTAGNTQEIVLPTEETQEKQESTDETEDPDKTLLEETASLFAADIASMMGENQTKETEEPEETDPLDSTEQTQPVVLETVSEEKQETGDKKLAMPVYTKEELLQKAKADGDEPEVIEDEVSGVTLVDYSDVL</sequence>
<feature type="compositionally biased region" description="Basic and acidic residues" evidence="1">
    <location>
        <begin position="200"/>
        <end position="223"/>
    </location>
</feature>
<protein>
    <recommendedName>
        <fullName evidence="5">Signal peptidase I</fullName>
    </recommendedName>
</protein>
<feature type="compositionally biased region" description="Acidic residues" evidence="1">
    <location>
        <begin position="156"/>
        <end position="180"/>
    </location>
</feature>
<proteinExistence type="predicted"/>
<keyword evidence="4" id="KW-1185">Reference proteome</keyword>
<dbReference type="RefSeq" id="WP_154432045.1">
    <property type="nucleotide sequence ID" value="NZ_VUMS01000009.1"/>
</dbReference>
<evidence type="ECO:0000256" key="1">
    <source>
        <dbReference type="SAM" id="MobiDB-lite"/>
    </source>
</evidence>
<evidence type="ECO:0000256" key="2">
    <source>
        <dbReference type="SAM" id="Phobius"/>
    </source>
</evidence>
<evidence type="ECO:0000313" key="4">
    <source>
        <dbReference type="Proteomes" id="UP000440513"/>
    </source>
</evidence>
<dbReference type="Proteomes" id="UP000440513">
    <property type="component" value="Unassembled WGS sequence"/>
</dbReference>
<keyword evidence="2" id="KW-0472">Membrane</keyword>
<dbReference type="AlphaFoldDB" id="A0A7X2TL23"/>